<dbReference type="Pfam" id="PF01494">
    <property type="entry name" value="FAD_binding_3"/>
    <property type="match status" value="1"/>
</dbReference>
<feature type="domain" description="FAD-binding" evidence="4">
    <location>
        <begin position="1"/>
        <end position="353"/>
    </location>
</feature>
<dbReference type="GO" id="GO:0016709">
    <property type="term" value="F:oxidoreductase activity, acting on paired donors, with incorporation or reduction of molecular oxygen, NAD(P)H as one donor, and incorporation of one atom of oxygen"/>
    <property type="evidence" value="ECO:0007669"/>
    <property type="project" value="UniProtKB-ARBA"/>
</dbReference>
<accession>A0A381Q570</accession>
<evidence type="ECO:0000256" key="3">
    <source>
        <dbReference type="ARBA" id="ARBA00022827"/>
    </source>
</evidence>
<keyword evidence="3" id="KW-0274">FAD</keyword>
<name>A0A381Q570_9ZZZZ</name>
<proteinExistence type="predicted"/>
<dbReference type="Gene3D" id="3.40.30.120">
    <property type="match status" value="1"/>
</dbReference>
<gene>
    <name evidence="5" type="ORF">METZ01_LOCUS25627</name>
</gene>
<dbReference type="InterPro" id="IPR036188">
    <property type="entry name" value="FAD/NAD-bd_sf"/>
</dbReference>
<dbReference type="InterPro" id="IPR050641">
    <property type="entry name" value="RIFMO-like"/>
</dbReference>
<dbReference type="AlphaFoldDB" id="A0A381Q570"/>
<dbReference type="PRINTS" id="PR00420">
    <property type="entry name" value="RNGMNOXGNASE"/>
</dbReference>
<keyword evidence="2" id="KW-0285">Flavoprotein</keyword>
<dbReference type="SUPFAM" id="SSF51905">
    <property type="entry name" value="FAD/NAD(P)-binding domain"/>
    <property type="match status" value="1"/>
</dbReference>
<dbReference type="PANTHER" id="PTHR43004:SF19">
    <property type="entry name" value="BINDING MONOOXYGENASE, PUTATIVE (JCVI)-RELATED"/>
    <property type="match status" value="1"/>
</dbReference>
<evidence type="ECO:0000313" key="5">
    <source>
        <dbReference type="EMBL" id="SUZ72773.1"/>
    </source>
</evidence>
<organism evidence="5">
    <name type="scientific">marine metagenome</name>
    <dbReference type="NCBI Taxonomy" id="408172"/>
    <lineage>
        <taxon>unclassified sequences</taxon>
        <taxon>metagenomes</taxon>
        <taxon>ecological metagenomes</taxon>
    </lineage>
</organism>
<dbReference type="EMBL" id="UINC01001158">
    <property type="protein sequence ID" value="SUZ72773.1"/>
    <property type="molecule type" value="Genomic_DNA"/>
</dbReference>
<evidence type="ECO:0000259" key="4">
    <source>
        <dbReference type="Pfam" id="PF01494"/>
    </source>
</evidence>
<evidence type="ECO:0000256" key="2">
    <source>
        <dbReference type="ARBA" id="ARBA00022630"/>
    </source>
</evidence>
<dbReference type="PANTHER" id="PTHR43004">
    <property type="entry name" value="TRK SYSTEM POTASSIUM UPTAKE PROTEIN"/>
    <property type="match status" value="1"/>
</dbReference>
<protein>
    <recommendedName>
        <fullName evidence="4">FAD-binding domain-containing protein</fullName>
    </recommendedName>
</protein>
<reference evidence="5" key="1">
    <citation type="submission" date="2018-05" db="EMBL/GenBank/DDBJ databases">
        <authorList>
            <person name="Lanie J.A."/>
            <person name="Ng W.-L."/>
            <person name="Kazmierczak K.M."/>
            <person name="Andrzejewski T.M."/>
            <person name="Davidsen T.M."/>
            <person name="Wayne K.J."/>
            <person name="Tettelin H."/>
            <person name="Glass J.I."/>
            <person name="Rusch D."/>
            <person name="Podicherti R."/>
            <person name="Tsui H.-C.T."/>
            <person name="Winkler M.E."/>
        </authorList>
    </citation>
    <scope>NUCLEOTIDE SEQUENCE</scope>
</reference>
<dbReference type="Gene3D" id="3.50.50.60">
    <property type="entry name" value="FAD/NAD(P)-binding domain"/>
    <property type="match status" value="1"/>
</dbReference>
<comment type="cofactor">
    <cofactor evidence="1">
        <name>FAD</name>
        <dbReference type="ChEBI" id="CHEBI:57692"/>
    </cofactor>
</comment>
<dbReference type="Pfam" id="PF21274">
    <property type="entry name" value="Rng_hyd_C"/>
    <property type="match status" value="1"/>
</dbReference>
<dbReference type="Gene3D" id="3.30.9.10">
    <property type="entry name" value="D-Amino Acid Oxidase, subunit A, domain 2"/>
    <property type="match status" value="1"/>
</dbReference>
<dbReference type="GO" id="GO:0071949">
    <property type="term" value="F:FAD binding"/>
    <property type="evidence" value="ECO:0007669"/>
    <property type="project" value="InterPro"/>
</dbReference>
<dbReference type="NCBIfam" id="NF004780">
    <property type="entry name" value="PRK06126.1"/>
    <property type="match status" value="1"/>
</dbReference>
<evidence type="ECO:0000256" key="1">
    <source>
        <dbReference type="ARBA" id="ARBA00001974"/>
    </source>
</evidence>
<sequence>MTLALDLAQRGIKVCVLEQGSEAQAGDAKCNTVSARTMETFRHLGVADKVRAAGLPDDYPTDAIFTDGFGGTEITRIKLPSRNERMQSNSRSAPGFLDSNWLTPEPVVRLSQYFLNPILYQYAKTFPNISLMPQVIFRKYETTECGVHVTGDSIADGKSIELEASYLVGCDGAHSVVRKQMGVNLIGDDQLGRTRSTLIRCPQIRDLYEGRPAWMNWISNSKVSGVCIAIDGKELWLLHRNVPAQAPDFDALDADQSIRDLVGVADLQWEVIQHVDWTARRLVAERFRVGNVFIEGDAAHIWIPMAGYGMNAGIADAMNLSWMMAAVLLGHASPSILDAHEKERHPITEQVSRLAMAKALEYASRNTEKDVPREEVAKIVYEINAPQFVCEGLNFGYFYDDSPLILYDTEIPPSYDMGSATPSTAPGCRLPHFWLSAKDSIYDLLGPYYSLLQLNGRKMDSLFKYAFDVGRMPLTVIDAEVEASYFRHDFLLVRADQHICWRGNALPDDMTAVVETLTHRSA</sequence>
<dbReference type="InterPro" id="IPR002938">
    <property type="entry name" value="FAD-bd"/>
</dbReference>